<sequence length="97" mass="10709">VVGVGVSVAGAEQFPAPAPEAGEPHPFPAARAPVDETNRRQCLFASCRLAGESGGHRRVSKTLRRLGNRKLRWRVQAKQKVVEAEEREKGKKKRKRA</sequence>
<evidence type="ECO:0000313" key="2">
    <source>
        <dbReference type="EMBL" id="RRT37204.1"/>
    </source>
</evidence>
<evidence type="ECO:0000313" key="3">
    <source>
        <dbReference type="Proteomes" id="UP000287651"/>
    </source>
</evidence>
<name>A0A426XCM1_ENSVE</name>
<dbReference type="EMBL" id="AMZH03022559">
    <property type="protein sequence ID" value="RRT37204.1"/>
    <property type="molecule type" value="Genomic_DNA"/>
</dbReference>
<feature type="non-terminal residue" evidence="2">
    <location>
        <position position="1"/>
    </location>
</feature>
<proteinExistence type="predicted"/>
<dbReference type="AlphaFoldDB" id="A0A426XCM1"/>
<protein>
    <submittedName>
        <fullName evidence="2">Uncharacterized protein</fullName>
    </submittedName>
</protein>
<comment type="caution">
    <text evidence="2">The sequence shown here is derived from an EMBL/GenBank/DDBJ whole genome shotgun (WGS) entry which is preliminary data.</text>
</comment>
<reference evidence="2 3" key="1">
    <citation type="journal article" date="2014" name="Agronomy (Basel)">
        <title>A Draft Genome Sequence for Ensete ventricosum, the Drought-Tolerant Tree Against Hunger.</title>
        <authorList>
            <person name="Harrison J."/>
            <person name="Moore K.A."/>
            <person name="Paszkiewicz K."/>
            <person name="Jones T."/>
            <person name="Grant M."/>
            <person name="Ambacheew D."/>
            <person name="Muzemil S."/>
            <person name="Studholme D.J."/>
        </authorList>
    </citation>
    <scope>NUCLEOTIDE SEQUENCE [LARGE SCALE GENOMIC DNA]</scope>
</reference>
<feature type="compositionally biased region" description="Low complexity" evidence="1">
    <location>
        <begin position="1"/>
        <end position="21"/>
    </location>
</feature>
<feature type="region of interest" description="Disordered" evidence="1">
    <location>
        <begin position="1"/>
        <end position="31"/>
    </location>
</feature>
<accession>A0A426XCM1</accession>
<organism evidence="2 3">
    <name type="scientific">Ensete ventricosum</name>
    <name type="common">Abyssinian banana</name>
    <name type="synonym">Musa ensete</name>
    <dbReference type="NCBI Taxonomy" id="4639"/>
    <lineage>
        <taxon>Eukaryota</taxon>
        <taxon>Viridiplantae</taxon>
        <taxon>Streptophyta</taxon>
        <taxon>Embryophyta</taxon>
        <taxon>Tracheophyta</taxon>
        <taxon>Spermatophyta</taxon>
        <taxon>Magnoliopsida</taxon>
        <taxon>Liliopsida</taxon>
        <taxon>Zingiberales</taxon>
        <taxon>Musaceae</taxon>
        <taxon>Ensete</taxon>
    </lineage>
</organism>
<gene>
    <name evidence="2" type="ORF">B296_00042360</name>
</gene>
<evidence type="ECO:0000256" key="1">
    <source>
        <dbReference type="SAM" id="MobiDB-lite"/>
    </source>
</evidence>
<dbReference type="Proteomes" id="UP000287651">
    <property type="component" value="Unassembled WGS sequence"/>
</dbReference>